<dbReference type="EMBL" id="GBXM01011105">
    <property type="protein sequence ID" value="JAH97472.1"/>
    <property type="molecule type" value="Transcribed_RNA"/>
</dbReference>
<organism evidence="1">
    <name type="scientific">Anguilla anguilla</name>
    <name type="common">European freshwater eel</name>
    <name type="synonym">Muraena anguilla</name>
    <dbReference type="NCBI Taxonomy" id="7936"/>
    <lineage>
        <taxon>Eukaryota</taxon>
        <taxon>Metazoa</taxon>
        <taxon>Chordata</taxon>
        <taxon>Craniata</taxon>
        <taxon>Vertebrata</taxon>
        <taxon>Euteleostomi</taxon>
        <taxon>Actinopterygii</taxon>
        <taxon>Neopterygii</taxon>
        <taxon>Teleostei</taxon>
        <taxon>Anguilliformes</taxon>
        <taxon>Anguillidae</taxon>
        <taxon>Anguilla</taxon>
    </lineage>
</organism>
<proteinExistence type="predicted"/>
<reference evidence="1" key="1">
    <citation type="submission" date="2014-11" db="EMBL/GenBank/DDBJ databases">
        <authorList>
            <person name="Amaro Gonzalez C."/>
        </authorList>
    </citation>
    <scope>NUCLEOTIDE SEQUENCE</scope>
</reference>
<reference evidence="1" key="2">
    <citation type="journal article" date="2015" name="Fish Shellfish Immunol.">
        <title>Early steps in the European eel (Anguilla anguilla)-Vibrio vulnificus interaction in the gills: Role of the RtxA13 toxin.</title>
        <authorList>
            <person name="Callol A."/>
            <person name="Pajuelo D."/>
            <person name="Ebbesson L."/>
            <person name="Teles M."/>
            <person name="MacKenzie S."/>
            <person name="Amaro C."/>
        </authorList>
    </citation>
    <scope>NUCLEOTIDE SEQUENCE</scope>
</reference>
<dbReference type="AlphaFoldDB" id="A0A0E9X423"/>
<sequence length="64" mass="7464">MLQVIHGLTTLNTILRWQRLRCVQKQTCWVNLVLFNVLYSVRTPLPFFNIYNSLLATLSNTALI</sequence>
<protein>
    <submittedName>
        <fullName evidence="1">Uncharacterized protein</fullName>
    </submittedName>
</protein>
<evidence type="ECO:0000313" key="1">
    <source>
        <dbReference type="EMBL" id="JAH97472.1"/>
    </source>
</evidence>
<name>A0A0E9X423_ANGAN</name>
<accession>A0A0E9X423</accession>